<feature type="domain" description="Flavodoxin-like" evidence="6">
    <location>
        <begin position="33"/>
        <end position="198"/>
    </location>
</feature>
<evidence type="ECO:0000256" key="3">
    <source>
        <dbReference type="ARBA" id="ARBA00022723"/>
    </source>
</evidence>
<dbReference type="Pfam" id="PF13237">
    <property type="entry name" value="Fer4_10"/>
    <property type="match status" value="1"/>
</dbReference>
<gene>
    <name evidence="8" type="ordered locus">Spirs_0446</name>
</gene>
<keyword evidence="3" id="KW-0479">Metal-binding</keyword>
<dbReference type="OrthoDB" id="9761899at2"/>
<sequence>MGDERLKSLRNVAFSSASWNRCSEHDMIASMKVFVVYSSPAGSTARIARRIADFFRKGGTEEFSVSLYDLGALKFYNEGNKISPLLKEIDAAGENGLLFLGSPVYVGHAVPPVSNFIDLLPSDIGTVFVPFVTWGGVSSGVALQEMAESAFSHGLRVAGGISMVAPHSHMWRDDNPLGKARPNKNDMEMLDRWLFDFVRRLATSALSPESSIEALIHPDPVVRESFSRVDLASAADEMPDRTIRTEGANACTLCRSCYAVCPTSAIQFAPHPVFTDRCIYCFNCVKLCPNGSIVADLVSKERFLHKTSLLRNEPASPRFVFLT</sequence>
<keyword evidence="4" id="KW-0408">Iron</keyword>
<dbReference type="RefSeq" id="WP_013253057.1">
    <property type="nucleotide sequence ID" value="NC_014364.1"/>
</dbReference>
<dbReference type="Pfam" id="PF03358">
    <property type="entry name" value="FMN_red"/>
    <property type="match status" value="1"/>
</dbReference>
<dbReference type="GO" id="GO:0051539">
    <property type="term" value="F:4 iron, 4 sulfur cluster binding"/>
    <property type="evidence" value="ECO:0007669"/>
    <property type="project" value="UniProtKB-KW"/>
</dbReference>
<dbReference type="SUPFAM" id="SSF54862">
    <property type="entry name" value="4Fe-4S ferredoxins"/>
    <property type="match status" value="1"/>
</dbReference>
<feature type="domain" description="4Fe-4S ferredoxin-type" evidence="7">
    <location>
        <begin position="241"/>
        <end position="271"/>
    </location>
</feature>
<dbReference type="Gene3D" id="3.40.50.360">
    <property type="match status" value="1"/>
</dbReference>
<dbReference type="PROSITE" id="PS00198">
    <property type="entry name" value="4FE4S_FER_1"/>
    <property type="match status" value="2"/>
</dbReference>
<dbReference type="GO" id="GO:0010181">
    <property type="term" value="F:FMN binding"/>
    <property type="evidence" value="ECO:0007669"/>
    <property type="project" value="InterPro"/>
</dbReference>
<keyword evidence="2" id="KW-0004">4Fe-4S</keyword>
<dbReference type="InterPro" id="IPR001226">
    <property type="entry name" value="Flavodoxin_CS"/>
</dbReference>
<dbReference type="InterPro" id="IPR029039">
    <property type="entry name" value="Flavoprotein-like_sf"/>
</dbReference>
<dbReference type="PANTHER" id="PTHR43687:SF5">
    <property type="entry name" value="4FE-4S FERREDOXIN-TYPE DOMAIN-CONTAINING PROTEIN"/>
    <property type="match status" value="1"/>
</dbReference>
<dbReference type="AlphaFoldDB" id="E1RB63"/>
<keyword evidence="9" id="KW-1185">Reference proteome</keyword>
<evidence type="ECO:0000256" key="4">
    <source>
        <dbReference type="ARBA" id="ARBA00023004"/>
    </source>
</evidence>
<dbReference type="GO" id="GO:0009055">
    <property type="term" value="F:electron transfer activity"/>
    <property type="evidence" value="ECO:0007669"/>
    <property type="project" value="InterPro"/>
</dbReference>
<reference evidence="8 9" key="1">
    <citation type="journal article" date="2010" name="Stand. Genomic Sci.">
        <title>Complete genome sequence of Spirochaeta smaragdinae type strain (SEBR 4228).</title>
        <authorList>
            <person name="Mavromatis K."/>
            <person name="Yasawong M."/>
            <person name="Chertkov O."/>
            <person name="Lapidus A."/>
            <person name="Lucas S."/>
            <person name="Nolan M."/>
            <person name="Del Rio T.G."/>
            <person name="Tice H."/>
            <person name="Cheng J.F."/>
            <person name="Pitluck S."/>
            <person name="Liolios K."/>
            <person name="Ivanova N."/>
            <person name="Tapia R."/>
            <person name="Han C."/>
            <person name="Bruce D."/>
            <person name="Goodwin L."/>
            <person name="Pati A."/>
            <person name="Chen A."/>
            <person name="Palaniappan K."/>
            <person name="Land M."/>
            <person name="Hauser L."/>
            <person name="Chang Y.J."/>
            <person name="Jeffries C.D."/>
            <person name="Detter J.C."/>
            <person name="Rohde M."/>
            <person name="Brambilla E."/>
            <person name="Spring S."/>
            <person name="Goker M."/>
            <person name="Sikorski J."/>
            <person name="Woyke T."/>
            <person name="Bristow J."/>
            <person name="Eisen J.A."/>
            <person name="Markowitz V."/>
            <person name="Hugenholtz P."/>
            <person name="Klenk H.P."/>
            <person name="Kyrpides N.C."/>
        </authorList>
    </citation>
    <scope>NUCLEOTIDE SEQUENCE [LARGE SCALE GENOMIC DNA]</scope>
    <source>
        <strain evidence="9">DSM 11293 / JCM 15392 / SEBR 4228</strain>
    </source>
</reference>
<dbReference type="EMBL" id="CP002116">
    <property type="protein sequence ID" value="ADK79593.1"/>
    <property type="molecule type" value="Genomic_DNA"/>
</dbReference>
<dbReference type="PANTHER" id="PTHR43687">
    <property type="entry name" value="ADENYLYLSULFATE REDUCTASE, BETA SUBUNIT"/>
    <property type="match status" value="1"/>
</dbReference>
<dbReference type="SUPFAM" id="SSF52218">
    <property type="entry name" value="Flavoproteins"/>
    <property type="match status" value="1"/>
</dbReference>
<dbReference type="InterPro" id="IPR050572">
    <property type="entry name" value="Fe-S_Ferredoxin"/>
</dbReference>
<dbReference type="GO" id="GO:0046872">
    <property type="term" value="F:metal ion binding"/>
    <property type="evidence" value="ECO:0007669"/>
    <property type="project" value="UniProtKB-KW"/>
</dbReference>
<dbReference type="HOGENOM" id="CLU_069541_0_0_12"/>
<keyword evidence="5" id="KW-0411">Iron-sulfur</keyword>
<dbReference type="InterPro" id="IPR017896">
    <property type="entry name" value="4Fe4S_Fe-S-bd"/>
</dbReference>
<feature type="domain" description="4Fe-4S ferredoxin-type" evidence="7">
    <location>
        <begin position="273"/>
        <end position="298"/>
    </location>
</feature>
<comment type="cofactor">
    <cofactor evidence="1">
        <name>FMN</name>
        <dbReference type="ChEBI" id="CHEBI:58210"/>
    </cofactor>
</comment>
<proteinExistence type="predicted"/>
<evidence type="ECO:0000313" key="8">
    <source>
        <dbReference type="EMBL" id="ADK79593.1"/>
    </source>
</evidence>
<evidence type="ECO:0000256" key="1">
    <source>
        <dbReference type="ARBA" id="ARBA00001917"/>
    </source>
</evidence>
<dbReference type="InterPro" id="IPR008254">
    <property type="entry name" value="Flavodoxin/NO_synth"/>
</dbReference>
<dbReference type="InterPro" id="IPR005025">
    <property type="entry name" value="FMN_Rdtase-like_dom"/>
</dbReference>
<evidence type="ECO:0000313" key="9">
    <source>
        <dbReference type="Proteomes" id="UP000002318"/>
    </source>
</evidence>
<dbReference type="PROSITE" id="PS51379">
    <property type="entry name" value="4FE4S_FER_2"/>
    <property type="match status" value="2"/>
</dbReference>
<dbReference type="STRING" id="573413.Spirs_0446"/>
<organism evidence="8 9">
    <name type="scientific">Sediminispirochaeta smaragdinae (strain DSM 11293 / JCM 15392 / SEBR 4228)</name>
    <name type="common">Spirochaeta smaragdinae</name>
    <dbReference type="NCBI Taxonomy" id="573413"/>
    <lineage>
        <taxon>Bacteria</taxon>
        <taxon>Pseudomonadati</taxon>
        <taxon>Spirochaetota</taxon>
        <taxon>Spirochaetia</taxon>
        <taxon>Spirochaetales</taxon>
        <taxon>Spirochaetaceae</taxon>
        <taxon>Sediminispirochaeta</taxon>
    </lineage>
</organism>
<evidence type="ECO:0000259" key="7">
    <source>
        <dbReference type="PROSITE" id="PS51379"/>
    </source>
</evidence>
<evidence type="ECO:0000256" key="2">
    <source>
        <dbReference type="ARBA" id="ARBA00022485"/>
    </source>
</evidence>
<dbReference type="KEGG" id="ssm:Spirs_0446"/>
<dbReference type="eggNOG" id="COG0431">
    <property type="taxonomic scope" value="Bacteria"/>
</dbReference>
<dbReference type="Proteomes" id="UP000002318">
    <property type="component" value="Chromosome"/>
</dbReference>
<accession>E1RB63</accession>
<dbReference type="Gene3D" id="3.30.70.20">
    <property type="match status" value="1"/>
</dbReference>
<name>E1RB63_SEDSS</name>
<protein>
    <submittedName>
        <fullName evidence="8">4Fe-4S ferredoxin iron-sulfur binding domain protein</fullName>
    </submittedName>
</protein>
<dbReference type="GO" id="GO:0016491">
    <property type="term" value="F:oxidoreductase activity"/>
    <property type="evidence" value="ECO:0007669"/>
    <property type="project" value="InterPro"/>
</dbReference>
<dbReference type="PROSITE" id="PS00201">
    <property type="entry name" value="FLAVODOXIN"/>
    <property type="match status" value="1"/>
</dbReference>
<dbReference type="InterPro" id="IPR017900">
    <property type="entry name" value="4Fe4S_Fe_S_CS"/>
</dbReference>
<dbReference type="PROSITE" id="PS50902">
    <property type="entry name" value="FLAVODOXIN_LIKE"/>
    <property type="match status" value="1"/>
</dbReference>
<dbReference type="eggNOG" id="COG1145">
    <property type="taxonomic scope" value="Bacteria"/>
</dbReference>
<evidence type="ECO:0000259" key="6">
    <source>
        <dbReference type="PROSITE" id="PS50902"/>
    </source>
</evidence>
<evidence type="ECO:0000256" key="5">
    <source>
        <dbReference type="ARBA" id="ARBA00023014"/>
    </source>
</evidence>